<accession>A0ABW7AW04</accession>
<comment type="caution">
    <text evidence="1">The sequence shown here is derived from an EMBL/GenBank/DDBJ whole genome shotgun (WGS) entry which is preliminary data.</text>
</comment>
<dbReference type="Proteomes" id="UP001603978">
    <property type="component" value="Unassembled WGS sequence"/>
</dbReference>
<name>A0ABW7AW04_9ACTN</name>
<dbReference type="Gene3D" id="1.10.287.1060">
    <property type="entry name" value="ESAT-6-like"/>
    <property type="match status" value="1"/>
</dbReference>
<dbReference type="RefSeq" id="WP_393177822.1">
    <property type="nucleotide sequence ID" value="NZ_JBICRM010000080.1"/>
</dbReference>
<evidence type="ECO:0000313" key="2">
    <source>
        <dbReference type="Proteomes" id="UP001603978"/>
    </source>
</evidence>
<evidence type="ECO:0000313" key="1">
    <source>
        <dbReference type="EMBL" id="MFG1711239.1"/>
    </source>
</evidence>
<organism evidence="1 2">
    <name type="scientific">Nonomuraea marmarensis</name>
    <dbReference type="NCBI Taxonomy" id="3351344"/>
    <lineage>
        <taxon>Bacteria</taxon>
        <taxon>Bacillati</taxon>
        <taxon>Actinomycetota</taxon>
        <taxon>Actinomycetes</taxon>
        <taxon>Streptosporangiales</taxon>
        <taxon>Streptosporangiaceae</taxon>
        <taxon>Nonomuraea</taxon>
    </lineage>
</organism>
<sequence length="96" mass="10621">MSFPDPGQILRQAADKELLAATLTRFAKDLEEVFVGTLANPQSVDTFWKGPAASRFNTQAAQLGREIELLREGCVSTADRLRKQADLLRKEAAQMT</sequence>
<proteinExistence type="predicted"/>
<evidence type="ECO:0008006" key="3">
    <source>
        <dbReference type="Google" id="ProtNLM"/>
    </source>
</evidence>
<gene>
    <name evidence="1" type="ORF">ACFLIM_49620</name>
</gene>
<dbReference type="EMBL" id="JBICRM010000080">
    <property type="protein sequence ID" value="MFG1711239.1"/>
    <property type="molecule type" value="Genomic_DNA"/>
</dbReference>
<reference evidence="1 2" key="1">
    <citation type="submission" date="2024-10" db="EMBL/GenBank/DDBJ databases">
        <authorList>
            <person name="Topkara A.R."/>
            <person name="Saygin H."/>
        </authorList>
    </citation>
    <scope>NUCLEOTIDE SEQUENCE [LARGE SCALE GENOMIC DNA]</scope>
    <source>
        <strain evidence="1 2">M3C6</strain>
    </source>
</reference>
<keyword evidence="2" id="KW-1185">Reference proteome</keyword>
<protein>
    <recommendedName>
        <fullName evidence="3">WXG100 family type VII secretion target</fullName>
    </recommendedName>
</protein>